<keyword evidence="5" id="KW-0521">NADP</keyword>
<dbReference type="PROSITE" id="PS01136">
    <property type="entry name" value="UPF0034"/>
    <property type="match status" value="1"/>
</dbReference>
<dbReference type="GO" id="GO:0017150">
    <property type="term" value="F:tRNA dihydrouridine synthase activity"/>
    <property type="evidence" value="ECO:0007669"/>
    <property type="project" value="InterPro"/>
</dbReference>
<dbReference type="PIRSF" id="PIRSF006621">
    <property type="entry name" value="Dus"/>
    <property type="match status" value="1"/>
</dbReference>
<evidence type="ECO:0000256" key="4">
    <source>
        <dbReference type="ARBA" id="ARBA00022694"/>
    </source>
</evidence>
<keyword evidence="11" id="KW-1185">Reference proteome</keyword>
<evidence type="ECO:0000256" key="3">
    <source>
        <dbReference type="ARBA" id="ARBA00022643"/>
    </source>
</evidence>
<dbReference type="AlphaFoldDB" id="A0A8S1P6H6"/>
<evidence type="ECO:0000256" key="1">
    <source>
        <dbReference type="ARBA" id="ARBA00001917"/>
    </source>
</evidence>
<dbReference type="InterPro" id="IPR035587">
    <property type="entry name" value="DUS-like_FMN-bd"/>
</dbReference>
<proteinExistence type="inferred from homology"/>
<dbReference type="Proteomes" id="UP000688137">
    <property type="component" value="Unassembled WGS sequence"/>
</dbReference>
<keyword evidence="7" id="KW-0520">NAD</keyword>
<keyword evidence="6 8" id="KW-0560">Oxidoreductase</keyword>
<sequence length="363" mass="41877">MDDHIQQAWQFYRKLGSPKFICAPMVDQSELAFRMLTRKYGATLAYTPMLHSRIMTESKSYKDEFFTTCPEDRPLFAQLCGHDPQILIKAALIIQDQCDAIDINLGCPQGIARKGLYGAYLLEKREQVLTIVKELKQNINVPVTCKIRVFKDRKKTLDLTKDIQQAGCSILTVHGRTKEQNKDFVGQCDWTIIAEIKQQLQIPVFANGGIYTWSDVERCLQETKVDAVMSSEALLENPALFSGEIKDLNDLAEEYMQFAKQYNARLSEIKGHLFKLLYTGLQIFTDLRSKLGSAKTYDEHLEVVIELKNKRANVPKEDKLGWYKRYQNFKQPQNNKDKNIQKLENIIQQQDLLLQNNDPKQSE</sequence>
<protein>
    <recommendedName>
        <fullName evidence="8">tRNA-dihydrouridine synthase</fullName>
        <ecNumber evidence="8">1.3.1.-</ecNumber>
    </recommendedName>
</protein>
<dbReference type="PANTHER" id="PTHR11082:SF5">
    <property type="entry name" value="TRNA-DIHYDROURIDINE(16_17) SYNTHASE [NAD(P)(+)]-LIKE"/>
    <property type="match status" value="1"/>
</dbReference>
<dbReference type="Pfam" id="PF01207">
    <property type="entry name" value="Dus"/>
    <property type="match status" value="1"/>
</dbReference>
<comment type="function">
    <text evidence="8">Catalyzes the synthesis of dihydrouridine, a modified base found in the D-loop of most tRNAs.</text>
</comment>
<accession>A0A8S1P6H6</accession>
<keyword evidence="4 8" id="KW-0819">tRNA processing</keyword>
<dbReference type="EMBL" id="CAJJDM010000110">
    <property type="protein sequence ID" value="CAD8098596.1"/>
    <property type="molecule type" value="Genomic_DNA"/>
</dbReference>
<keyword evidence="2 8" id="KW-0285">Flavoprotein</keyword>
<dbReference type="GO" id="GO:0050660">
    <property type="term" value="F:flavin adenine dinucleotide binding"/>
    <property type="evidence" value="ECO:0007669"/>
    <property type="project" value="InterPro"/>
</dbReference>
<evidence type="ECO:0000256" key="5">
    <source>
        <dbReference type="ARBA" id="ARBA00022857"/>
    </source>
</evidence>
<evidence type="ECO:0000313" key="11">
    <source>
        <dbReference type="Proteomes" id="UP000688137"/>
    </source>
</evidence>
<evidence type="ECO:0000256" key="7">
    <source>
        <dbReference type="ARBA" id="ARBA00023027"/>
    </source>
</evidence>
<organism evidence="10 11">
    <name type="scientific">Paramecium primaurelia</name>
    <dbReference type="NCBI Taxonomy" id="5886"/>
    <lineage>
        <taxon>Eukaryota</taxon>
        <taxon>Sar</taxon>
        <taxon>Alveolata</taxon>
        <taxon>Ciliophora</taxon>
        <taxon>Intramacronucleata</taxon>
        <taxon>Oligohymenophorea</taxon>
        <taxon>Peniculida</taxon>
        <taxon>Parameciidae</taxon>
        <taxon>Paramecium</taxon>
    </lineage>
</organism>
<comment type="similarity">
    <text evidence="8">Belongs to the dus family.</text>
</comment>
<dbReference type="OMA" id="ISPPVWQ"/>
<dbReference type="PANTHER" id="PTHR11082">
    <property type="entry name" value="TRNA-DIHYDROURIDINE SYNTHASE"/>
    <property type="match status" value="1"/>
</dbReference>
<keyword evidence="3 8" id="KW-0288">FMN</keyword>
<name>A0A8S1P6H6_PARPR</name>
<evidence type="ECO:0000259" key="9">
    <source>
        <dbReference type="Pfam" id="PF01207"/>
    </source>
</evidence>
<feature type="domain" description="DUS-like FMN-binding" evidence="9">
    <location>
        <begin position="22"/>
        <end position="314"/>
    </location>
</feature>
<dbReference type="EC" id="1.3.1.-" evidence="8"/>
<comment type="caution">
    <text evidence="10">The sequence shown here is derived from an EMBL/GenBank/DDBJ whole genome shotgun (WGS) entry which is preliminary data.</text>
</comment>
<dbReference type="InterPro" id="IPR001269">
    <property type="entry name" value="DUS_fam"/>
</dbReference>
<dbReference type="InterPro" id="IPR018517">
    <property type="entry name" value="tRNA_hU_synthase_CS"/>
</dbReference>
<evidence type="ECO:0000256" key="8">
    <source>
        <dbReference type="PIRNR" id="PIRNR006621"/>
    </source>
</evidence>
<evidence type="ECO:0000256" key="2">
    <source>
        <dbReference type="ARBA" id="ARBA00022630"/>
    </source>
</evidence>
<reference evidence="10" key="1">
    <citation type="submission" date="2021-01" db="EMBL/GenBank/DDBJ databases">
        <authorList>
            <consortium name="Genoscope - CEA"/>
            <person name="William W."/>
        </authorList>
    </citation>
    <scope>NUCLEOTIDE SEQUENCE</scope>
</reference>
<comment type="cofactor">
    <cofactor evidence="1 8">
        <name>FMN</name>
        <dbReference type="ChEBI" id="CHEBI:58210"/>
    </cofactor>
</comment>
<dbReference type="CDD" id="cd02801">
    <property type="entry name" value="DUS_like_FMN"/>
    <property type="match status" value="1"/>
</dbReference>
<gene>
    <name evidence="10" type="ORF">PPRIM_AZ9-3.1.T1070120</name>
</gene>
<evidence type="ECO:0000313" key="10">
    <source>
        <dbReference type="EMBL" id="CAD8098596.1"/>
    </source>
</evidence>
<evidence type="ECO:0000256" key="6">
    <source>
        <dbReference type="ARBA" id="ARBA00023002"/>
    </source>
</evidence>